<sequence>MPKYKLSRTHYRHAQQLSNDTIELINRTVIETVPTSVATSNETTESAQSTPIIGDDTVSEYESESDSIDDLDVDDEFRSTTPSRDENPVNSTEGLNPSNYSSQTTFASLLADWGVTYHIEHIALNSLLRLLRQHFDNNLPADARTLLKTPRRTDLQEIFPGKFFYFGLDSAVNKILDKYELSDNIDVIKIGVNVDGLPLSKSSGSQLYPIICNLWENPSVVEMIGLYHGYEKPSDPNIFMQDFINDAVLFTNNGFMYKNRTIPFRVNAIICDVPAKSFITFTKGHSGYNSCSKCHIEGEYVNNRVCFYNSSNVRSRCDTDFRQKLDEEHHTGTSILEILPNFDMIRNIPLDYMHLICLGVMRKLLLLWVFGKPNSKLAHIQVSRISNYLVELSKNIPCEFVRKPRSLDDLKRFKATEFRQILMYTGPLVFKTTLSKDRYANFLSLHVAMRIFSNESHLAEHGDYAHDLLNVTNMDKVVDNQQNKTWSVIKFPDEKSVSAVPSSWIVGKKCYWPPYSEKALRAAIENNESPNFQVWQSYTFESFRNNVFDTFKEADKKSLKATKTSDLESGCETKSYTFSSKKRKIFRKTVSFSSVEEEGEEEEGDEEEESVLPDPPSFKKQRRELQPNVEINTFDQNELLKRQEERRKRDILPQRSENLSTPRVSEENNEESDSKTIIKYLQSIIRKQNILHSTLLDITNRLSNIENKNTVLQIENSESIFITLENLPVNTEEDLAVLEDHLGEGMEHAVNELSNLGGATIYDFIFRATEKLITNNFCGIHYSYEGKRKKKAFRNLKLHELLIKSSLALFKNVTIKDVEISIQKWIRRCSERAKATKHK</sequence>
<evidence type="ECO:0000313" key="2">
    <source>
        <dbReference type="EMBL" id="KAB0802626.1"/>
    </source>
</evidence>
<name>A0A5N4AZ75_PHOPY</name>
<dbReference type="Proteomes" id="UP000327044">
    <property type="component" value="Unassembled WGS sequence"/>
</dbReference>
<proteinExistence type="predicted"/>
<feature type="region of interest" description="Disordered" evidence="1">
    <location>
        <begin position="36"/>
        <end position="98"/>
    </location>
</feature>
<feature type="region of interest" description="Disordered" evidence="1">
    <location>
        <begin position="595"/>
        <end position="672"/>
    </location>
</feature>
<dbReference type="AlphaFoldDB" id="A0A5N4AZ75"/>
<feature type="compositionally biased region" description="Acidic residues" evidence="1">
    <location>
        <begin position="57"/>
        <end position="75"/>
    </location>
</feature>
<comment type="caution">
    <text evidence="2">The sequence shown here is derived from an EMBL/GenBank/DDBJ whole genome shotgun (WGS) entry which is preliminary data.</text>
</comment>
<feature type="compositionally biased region" description="Polar residues" evidence="1">
    <location>
        <begin position="88"/>
        <end position="98"/>
    </location>
</feature>
<dbReference type="PANTHER" id="PTHR33053:SF24">
    <property type="entry name" value="TRANSPOSASE DOMAIN-CONTAINING PROTEIN"/>
    <property type="match status" value="1"/>
</dbReference>
<dbReference type="InParanoid" id="A0A5N4AZ75"/>
<organism evidence="2 3">
    <name type="scientific">Photinus pyralis</name>
    <name type="common">Common eastern firefly</name>
    <name type="synonym">Lampyris pyralis</name>
    <dbReference type="NCBI Taxonomy" id="7054"/>
    <lineage>
        <taxon>Eukaryota</taxon>
        <taxon>Metazoa</taxon>
        <taxon>Ecdysozoa</taxon>
        <taxon>Arthropoda</taxon>
        <taxon>Hexapoda</taxon>
        <taxon>Insecta</taxon>
        <taxon>Pterygota</taxon>
        <taxon>Neoptera</taxon>
        <taxon>Endopterygota</taxon>
        <taxon>Coleoptera</taxon>
        <taxon>Polyphaga</taxon>
        <taxon>Elateriformia</taxon>
        <taxon>Elateroidea</taxon>
        <taxon>Lampyridae</taxon>
        <taxon>Lampyrinae</taxon>
        <taxon>Photinus</taxon>
    </lineage>
</organism>
<feature type="compositionally biased region" description="Acidic residues" evidence="1">
    <location>
        <begin position="595"/>
        <end position="611"/>
    </location>
</feature>
<evidence type="ECO:0008006" key="4">
    <source>
        <dbReference type="Google" id="ProtNLM"/>
    </source>
</evidence>
<feature type="compositionally biased region" description="Polar residues" evidence="1">
    <location>
        <begin position="36"/>
        <end position="51"/>
    </location>
</feature>
<feature type="compositionally biased region" description="Basic and acidic residues" evidence="1">
    <location>
        <begin position="638"/>
        <end position="652"/>
    </location>
</feature>
<evidence type="ECO:0000313" key="3">
    <source>
        <dbReference type="Proteomes" id="UP000327044"/>
    </source>
</evidence>
<dbReference type="PANTHER" id="PTHR33053">
    <property type="entry name" value="PROTEIN, PUTATIVE-RELATED"/>
    <property type="match status" value="1"/>
</dbReference>
<gene>
    <name evidence="2" type="ORF">PPYR_04812</name>
</gene>
<protein>
    <recommendedName>
        <fullName evidence="4">DUF4806 domain-containing protein</fullName>
    </recommendedName>
</protein>
<accession>A0A5N4AZ75</accession>
<dbReference type="EMBL" id="VVIM01000002">
    <property type="protein sequence ID" value="KAB0802626.1"/>
    <property type="molecule type" value="Genomic_DNA"/>
</dbReference>
<evidence type="ECO:0000256" key="1">
    <source>
        <dbReference type="SAM" id="MobiDB-lite"/>
    </source>
</evidence>
<keyword evidence="3" id="KW-1185">Reference proteome</keyword>
<reference evidence="2 3" key="1">
    <citation type="journal article" date="2018" name="Elife">
        <title>Firefly genomes illuminate parallel origins of bioluminescence in beetles.</title>
        <authorList>
            <person name="Fallon T.R."/>
            <person name="Lower S.E."/>
            <person name="Chang C.H."/>
            <person name="Bessho-Uehara M."/>
            <person name="Martin G.J."/>
            <person name="Bewick A.J."/>
            <person name="Behringer M."/>
            <person name="Debat H.J."/>
            <person name="Wong I."/>
            <person name="Day J.C."/>
            <person name="Suvorov A."/>
            <person name="Silva C.J."/>
            <person name="Stanger-Hall K.F."/>
            <person name="Hall D.W."/>
            <person name="Schmitz R.J."/>
            <person name="Nelson D.R."/>
            <person name="Lewis S.M."/>
            <person name="Shigenobu S."/>
            <person name="Bybee S.M."/>
            <person name="Larracuente A.M."/>
            <person name="Oba Y."/>
            <person name="Weng J.K."/>
        </authorList>
    </citation>
    <scope>NUCLEOTIDE SEQUENCE [LARGE SCALE GENOMIC DNA]</scope>
    <source>
        <strain evidence="2">1611_PpyrPB1</strain>
        <tissue evidence="2">Whole body</tissue>
    </source>
</reference>